<feature type="transmembrane region" description="Helical" evidence="8">
    <location>
        <begin position="130"/>
        <end position="152"/>
    </location>
</feature>
<dbReference type="Gene3D" id="1.10.3430.10">
    <property type="entry name" value="Ammonium transporter AmtB like domains"/>
    <property type="match status" value="1"/>
</dbReference>
<dbReference type="Proteomes" id="UP000219042">
    <property type="component" value="Unassembled WGS sequence"/>
</dbReference>
<dbReference type="InterPro" id="IPR018047">
    <property type="entry name" value="Ammonium_transpt_CS"/>
</dbReference>
<evidence type="ECO:0000313" key="11">
    <source>
        <dbReference type="EMBL" id="SNX45900.1"/>
    </source>
</evidence>
<feature type="transmembrane region" description="Helical" evidence="8">
    <location>
        <begin position="67"/>
        <end position="87"/>
    </location>
</feature>
<feature type="transmembrane region" description="Helical" evidence="8">
    <location>
        <begin position="318"/>
        <end position="336"/>
    </location>
</feature>
<keyword evidence="6 8" id="KW-0472">Membrane</keyword>
<feature type="domain" description="Ammonium transporter AmtB-like" evidence="10">
    <location>
        <begin position="34"/>
        <end position="436"/>
    </location>
</feature>
<dbReference type="OrthoDB" id="9814202at2"/>
<evidence type="ECO:0000256" key="5">
    <source>
        <dbReference type="ARBA" id="ARBA00022989"/>
    </source>
</evidence>
<evidence type="ECO:0000256" key="8">
    <source>
        <dbReference type="RuleBase" id="RU362002"/>
    </source>
</evidence>
<keyword evidence="9" id="KW-0732">Signal</keyword>
<name>A0A240EDC3_9GAMM</name>
<dbReference type="InterPro" id="IPR024041">
    <property type="entry name" value="NH4_transpt_AmtB-like_dom"/>
</dbReference>
<dbReference type="InterPro" id="IPR029020">
    <property type="entry name" value="Ammonium/urea_transptr"/>
</dbReference>
<evidence type="ECO:0000256" key="3">
    <source>
        <dbReference type="ARBA" id="ARBA00022448"/>
    </source>
</evidence>
<sequence>MVYPSLRNLIMVCSLLLPTFSFASEATLNPTSTAWVMTSVIIVMIMFIPGLALFYAGMVRAKNVLSIFTQFMVIAGIAGILWVTHVYSLAFDSTGMQDGVFNFASFTGGLNLAFLSGINADSLAGDIPEYVSIVFGMTFAMITVALAVGGFAERIKFSAIILFTILWSTFVYGPMAHMVWGGEGALMHNWGVLDFAGGTAVHINSGVAALVGALILGRRKGWPSTPMPPHNVVYTMIGAGLLWAGWFGFNVGSALAADLSAGLIMINTQLAACGGIVGWLMIEKFVDHHPTSLGLASGIIAGLVGITPAAAYVGPFGAIVIGFSAGIACFYAVTRLKYKLGYDDALDVFALHGVGGIVGGILTGIFAAPALGGNVEGLQFIPQFFAQVIGTLFTVVYCAVFTWIIFKIIDKTVGLRVSAEQEQQGLDITDHNERAYNN</sequence>
<feature type="signal peptide" evidence="9">
    <location>
        <begin position="1"/>
        <end position="23"/>
    </location>
</feature>
<evidence type="ECO:0000256" key="4">
    <source>
        <dbReference type="ARBA" id="ARBA00022692"/>
    </source>
</evidence>
<comment type="similarity">
    <text evidence="2 8">Belongs to the ammonia transporter channel (TC 1.A.11.2) family.</text>
</comment>
<evidence type="ECO:0000256" key="9">
    <source>
        <dbReference type="SAM" id="SignalP"/>
    </source>
</evidence>
<feature type="transmembrane region" description="Helical" evidence="8">
    <location>
        <begin position="159"/>
        <end position="180"/>
    </location>
</feature>
<gene>
    <name evidence="11" type="ORF">SAMN05421731_106135</name>
</gene>
<feature type="transmembrane region" description="Helical" evidence="8">
    <location>
        <begin position="33"/>
        <end position="55"/>
    </location>
</feature>
<evidence type="ECO:0000256" key="2">
    <source>
        <dbReference type="ARBA" id="ARBA00005887"/>
    </source>
</evidence>
<feature type="transmembrane region" description="Helical" evidence="8">
    <location>
        <begin position="384"/>
        <end position="406"/>
    </location>
</feature>
<evidence type="ECO:0000313" key="12">
    <source>
        <dbReference type="Proteomes" id="UP000219042"/>
    </source>
</evidence>
<feature type="transmembrane region" description="Helical" evidence="8">
    <location>
        <begin position="348"/>
        <end position="372"/>
    </location>
</feature>
<organism evidence="11 12">
    <name type="scientific">Acinetobacter puyangensis</name>
    <dbReference type="NCBI Taxonomy" id="1096779"/>
    <lineage>
        <taxon>Bacteria</taxon>
        <taxon>Pseudomonadati</taxon>
        <taxon>Pseudomonadota</taxon>
        <taxon>Gammaproteobacteria</taxon>
        <taxon>Moraxellales</taxon>
        <taxon>Moraxellaceae</taxon>
        <taxon>Acinetobacter</taxon>
    </lineage>
</organism>
<feature type="transmembrane region" description="Helical" evidence="8">
    <location>
        <begin position="231"/>
        <end position="249"/>
    </location>
</feature>
<dbReference type="Pfam" id="PF00909">
    <property type="entry name" value="Ammonium_transp"/>
    <property type="match status" value="1"/>
</dbReference>
<reference evidence="12" key="1">
    <citation type="submission" date="2016-09" db="EMBL/GenBank/DDBJ databases">
        <authorList>
            <person name="Varghese N."/>
            <person name="Submissions S."/>
        </authorList>
    </citation>
    <scope>NUCLEOTIDE SEQUENCE [LARGE SCALE GENOMIC DNA]</scope>
    <source>
        <strain evidence="12">ANC 4466</strain>
    </source>
</reference>
<dbReference type="AlphaFoldDB" id="A0A240EDC3"/>
<accession>A0A240EDC3</accession>
<evidence type="ECO:0000256" key="7">
    <source>
        <dbReference type="ARBA" id="ARBA00023177"/>
    </source>
</evidence>
<feature type="transmembrane region" description="Helical" evidence="8">
    <location>
        <begin position="200"/>
        <end position="219"/>
    </location>
</feature>
<keyword evidence="4 8" id="KW-0812">Transmembrane</keyword>
<dbReference type="NCBIfam" id="TIGR00836">
    <property type="entry name" value="amt"/>
    <property type="match status" value="1"/>
</dbReference>
<protein>
    <recommendedName>
        <fullName evidence="8">Ammonium transporter</fullName>
    </recommendedName>
</protein>
<dbReference type="InterPro" id="IPR001905">
    <property type="entry name" value="Ammonium_transpt"/>
</dbReference>
<evidence type="ECO:0000256" key="6">
    <source>
        <dbReference type="ARBA" id="ARBA00023136"/>
    </source>
</evidence>
<dbReference type="PANTHER" id="PTHR43029">
    <property type="entry name" value="AMMONIUM TRANSPORTER MEP2"/>
    <property type="match status" value="1"/>
</dbReference>
<feature type="transmembrane region" description="Helical" evidence="8">
    <location>
        <begin position="261"/>
        <end position="281"/>
    </location>
</feature>
<evidence type="ECO:0000256" key="1">
    <source>
        <dbReference type="ARBA" id="ARBA00004141"/>
    </source>
</evidence>
<dbReference type="EMBL" id="OANT01000006">
    <property type="protein sequence ID" value="SNX45900.1"/>
    <property type="molecule type" value="Genomic_DNA"/>
</dbReference>
<keyword evidence="7 8" id="KW-0924">Ammonia transport</keyword>
<dbReference type="GO" id="GO:0005886">
    <property type="term" value="C:plasma membrane"/>
    <property type="evidence" value="ECO:0007669"/>
    <property type="project" value="UniProtKB-SubCell"/>
</dbReference>
<keyword evidence="3 8" id="KW-0813">Transport</keyword>
<feature type="transmembrane region" description="Helical" evidence="8">
    <location>
        <begin position="293"/>
        <end position="312"/>
    </location>
</feature>
<evidence type="ECO:0000259" key="10">
    <source>
        <dbReference type="Pfam" id="PF00909"/>
    </source>
</evidence>
<dbReference type="SUPFAM" id="SSF111352">
    <property type="entry name" value="Ammonium transporter"/>
    <property type="match status" value="1"/>
</dbReference>
<dbReference type="PANTHER" id="PTHR43029:SF10">
    <property type="entry name" value="AMMONIUM TRANSPORTER MEP2"/>
    <property type="match status" value="1"/>
</dbReference>
<keyword evidence="5 8" id="KW-1133">Transmembrane helix</keyword>
<dbReference type="GO" id="GO:0008519">
    <property type="term" value="F:ammonium channel activity"/>
    <property type="evidence" value="ECO:0007669"/>
    <property type="project" value="InterPro"/>
</dbReference>
<dbReference type="RefSeq" id="WP_097079650.1">
    <property type="nucleotide sequence ID" value="NZ_BAABHT010000003.1"/>
</dbReference>
<keyword evidence="12" id="KW-1185">Reference proteome</keyword>
<comment type="subcellular location">
    <subcellularLocation>
        <location evidence="8">Cell membrane</location>
        <topology evidence="8">Multi-pass membrane protein</topology>
    </subcellularLocation>
    <subcellularLocation>
        <location evidence="1">Membrane</location>
        <topology evidence="1">Multi-pass membrane protein</topology>
    </subcellularLocation>
</comment>
<dbReference type="PROSITE" id="PS01219">
    <property type="entry name" value="AMMONIUM_TRANSP"/>
    <property type="match status" value="1"/>
</dbReference>
<proteinExistence type="inferred from homology"/>
<feature type="chain" id="PRO_5012737815" description="Ammonium transporter" evidence="9">
    <location>
        <begin position="24"/>
        <end position="438"/>
    </location>
</feature>